<evidence type="ECO:0000313" key="2">
    <source>
        <dbReference type="EMBL" id="MBC8540324.1"/>
    </source>
</evidence>
<dbReference type="SUPFAM" id="SSF51726">
    <property type="entry name" value="UROD/MetE-like"/>
    <property type="match status" value="1"/>
</dbReference>
<dbReference type="Gene3D" id="3.20.20.210">
    <property type="match status" value="1"/>
</dbReference>
<dbReference type="RefSeq" id="WP_249311433.1">
    <property type="nucleotide sequence ID" value="NZ_JACRSU010000001.1"/>
</dbReference>
<keyword evidence="3" id="KW-1185">Reference proteome</keyword>
<dbReference type="InterPro" id="IPR052024">
    <property type="entry name" value="Methanogen_methyltrans"/>
</dbReference>
<proteinExistence type="predicted"/>
<dbReference type="PANTHER" id="PTHR47099:SF1">
    <property type="entry name" value="METHYLCOBAMIDE:COM METHYLTRANSFERASE MTBA"/>
    <property type="match status" value="1"/>
</dbReference>
<dbReference type="GO" id="GO:0004853">
    <property type="term" value="F:uroporphyrinogen decarboxylase activity"/>
    <property type="evidence" value="ECO:0007669"/>
    <property type="project" value="InterPro"/>
</dbReference>
<comment type="caution">
    <text evidence="2">The sequence shown here is derived from an EMBL/GenBank/DDBJ whole genome shotgun (WGS) entry which is preliminary data.</text>
</comment>
<protein>
    <recommendedName>
        <fullName evidence="1">Uroporphyrinogen decarboxylase (URO-D) domain-containing protein</fullName>
    </recommendedName>
</protein>
<evidence type="ECO:0000259" key="1">
    <source>
        <dbReference type="Pfam" id="PF01208"/>
    </source>
</evidence>
<dbReference type="GO" id="GO:0006779">
    <property type="term" value="P:porphyrin-containing compound biosynthetic process"/>
    <property type="evidence" value="ECO:0007669"/>
    <property type="project" value="InterPro"/>
</dbReference>
<dbReference type="PANTHER" id="PTHR47099">
    <property type="entry name" value="METHYLCOBAMIDE:COM METHYLTRANSFERASE MTBA"/>
    <property type="match status" value="1"/>
</dbReference>
<organism evidence="2 3">
    <name type="scientific">Congzhengia minquanensis</name>
    <dbReference type="NCBI Taxonomy" id="2763657"/>
    <lineage>
        <taxon>Bacteria</taxon>
        <taxon>Bacillati</taxon>
        <taxon>Bacillota</taxon>
        <taxon>Clostridia</taxon>
        <taxon>Eubacteriales</taxon>
        <taxon>Oscillospiraceae</taxon>
        <taxon>Congzhengia</taxon>
    </lineage>
</organism>
<accession>A0A926DMA6</accession>
<feature type="domain" description="Uroporphyrinogen decarboxylase (URO-D)" evidence="1">
    <location>
        <begin position="152"/>
        <end position="351"/>
    </location>
</feature>
<reference evidence="2" key="1">
    <citation type="submission" date="2020-08" db="EMBL/GenBank/DDBJ databases">
        <title>Genome public.</title>
        <authorList>
            <person name="Liu C."/>
            <person name="Sun Q."/>
        </authorList>
    </citation>
    <scope>NUCLEOTIDE SEQUENCE</scope>
    <source>
        <strain evidence="2">H8</strain>
    </source>
</reference>
<dbReference type="InterPro" id="IPR038071">
    <property type="entry name" value="UROD/MetE-like_sf"/>
</dbReference>
<dbReference type="AlphaFoldDB" id="A0A926DMA6"/>
<evidence type="ECO:0000313" key="3">
    <source>
        <dbReference type="Proteomes" id="UP000611762"/>
    </source>
</evidence>
<dbReference type="EMBL" id="JACRSU010000001">
    <property type="protein sequence ID" value="MBC8540324.1"/>
    <property type="molecule type" value="Genomic_DNA"/>
</dbReference>
<dbReference type="Proteomes" id="UP000611762">
    <property type="component" value="Unassembled WGS sequence"/>
</dbReference>
<dbReference type="Pfam" id="PF01208">
    <property type="entry name" value="URO-D"/>
    <property type="match status" value="1"/>
</dbReference>
<gene>
    <name evidence="2" type="ORF">H8698_04970</name>
</gene>
<sequence length="356" mass="41064">MKKFDNKFIDINSFLEKPHKPDFDNILKVLKKEAPNRPTLFEFILNGDLVEAFTKHKTYEGTEEEISCKKLADTYYFCGYDYACMHGSYFSFKSATKHEAGKSTISLNQGFVITDRESFENYEWANPEDFDYSRIEMLSNYLPEGMKLIIYGPGGILENVIRLVGYENLCYMLYEDPELVEQIFKEVSERLLTYYDICAKHDCVGILMSNDDWGFNTQTMLSVDQMRKYVFPWHKKIAELAHSYNKPICLHSCGKFDAVVDDIAYDIKYDGRHSYEDNILPVEEAYKKYKDKFAILGGIDVDFLTRGTPEEIYNRSAKMLELAKTGYALGSGNSIASYIPIQNYLAMIAAAVFNEN</sequence>
<dbReference type="InterPro" id="IPR000257">
    <property type="entry name" value="Uroporphyrinogen_deCOase"/>
</dbReference>
<name>A0A926DMA6_9FIRM</name>